<gene>
    <name evidence="12" type="ORF">PRLR5076_24090</name>
</gene>
<dbReference type="PANTHER" id="PTHR47861">
    <property type="entry name" value="FKBP-TYPE PEPTIDYL-PROLYL CIS-TRANS ISOMERASE SLYD"/>
    <property type="match status" value="1"/>
</dbReference>
<dbReference type="PANTHER" id="PTHR47861:SF3">
    <property type="entry name" value="FKBP-TYPE PEPTIDYL-PROLYL CIS-TRANS ISOMERASE SLYD"/>
    <property type="match status" value="1"/>
</dbReference>
<evidence type="ECO:0000256" key="10">
    <source>
        <dbReference type="RuleBase" id="RU003915"/>
    </source>
</evidence>
<dbReference type="RefSeq" id="WP_223925296.1">
    <property type="nucleotide sequence ID" value="NZ_BPTU01000002.1"/>
</dbReference>
<evidence type="ECO:0000313" key="13">
    <source>
        <dbReference type="Proteomes" id="UP000825483"/>
    </source>
</evidence>
<keyword evidence="7 9" id="KW-0413">Isomerase</keyword>
<sequence length="226" mass="24141">MDKKNHRFLRVNYKMYTTKDGVTKLVEKTDGFKPLTFYSGIGMVLEGFENGILKHADDGSFDFTLSPSEAYGEYDAEGVMALDKQQFLRDGVLDSTLIHVDAYIPLNDADGKMIFGRVTRITDTDVVVDLNHPLAGFTVSFKGTVETDRDATDDEIQQFLDQQQAHHCGHCGGGGCHSGDDGDGCGCHGDCHGGDGGDGCGCHGDCHSDDGGDGCGCHDGGCCNKG</sequence>
<evidence type="ECO:0000256" key="3">
    <source>
        <dbReference type="ARBA" id="ARBA00006577"/>
    </source>
</evidence>
<evidence type="ECO:0000256" key="9">
    <source>
        <dbReference type="PROSITE-ProRule" id="PRU00277"/>
    </source>
</evidence>
<evidence type="ECO:0000256" key="8">
    <source>
        <dbReference type="ARBA" id="ARBA00037071"/>
    </source>
</evidence>
<keyword evidence="5 9" id="KW-0697">Rotamase</keyword>
<proteinExistence type="inferred from homology"/>
<comment type="similarity">
    <text evidence="3 10">Belongs to the FKBP-type PPIase family.</text>
</comment>
<dbReference type="EC" id="5.2.1.8" evidence="10"/>
<evidence type="ECO:0000256" key="7">
    <source>
        <dbReference type="ARBA" id="ARBA00023235"/>
    </source>
</evidence>
<dbReference type="GO" id="GO:0042026">
    <property type="term" value="P:protein refolding"/>
    <property type="evidence" value="ECO:0007669"/>
    <property type="project" value="UniProtKB-ARBA"/>
</dbReference>
<dbReference type="SUPFAM" id="SSF54534">
    <property type="entry name" value="FKBP-like"/>
    <property type="match status" value="1"/>
</dbReference>
<dbReference type="GO" id="GO:0005737">
    <property type="term" value="C:cytoplasm"/>
    <property type="evidence" value="ECO:0007669"/>
    <property type="project" value="UniProtKB-SubCell"/>
</dbReference>
<keyword evidence="6" id="KW-0143">Chaperone</keyword>
<dbReference type="PROSITE" id="PS50059">
    <property type="entry name" value="FKBP_PPIASE"/>
    <property type="match status" value="1"/>
</dbReference>
<evidence type="ECO:0000259" key="11">
    <source>
        <dbReference type="PROSITE" id="PS50059"/>
    </source>
</evidence>
<keyword evidence="13" id="KW-1185">Reference proteome</keyword>
<accession>A0A9R1CBH5</accession>
<evidence type="ECO:0000256" key="6">
    <source>
        <dbReference type="ARBA" id="ARBA00023186"/>
    </source>
</evidence>
<evidence type="ECO:0000256" key="5">
    <source>
        <dbReference type="ARBA" id="ARBA00023110"/>
    </source>
</evidence>
<comment type="function">
    <text evidence="8">Also involved in hydrogenase metallocenter assembly, probably by participating in the nickel insertion step. This function in hydrogenase biosynthesis requires chaperone activity and the presence of the metal-binding domain, but not PPIase activity.</text>
</comment>
<keyword evidence="4" id="KW-0963">Cytoplasm</keyword>
<evidence type="ECO:0000256" key="2">
    <source>
        <dbReference type="ARBA" id="ARBA00004496"/>
    </source>
</evidence>
<protein>
    <recommendedName>
        <fullName evidence="10">Peptidyl-prolyl cis-trans isomerase</fullName>
        <ecNumber evidence="10">5.2.1.8</ecNumber>
    </recommendedName>
</protein>
<evidence type="ECO:0000256" key="1">
    <source>
        <dbReference type="ARBA" id="ARBA00000971"/>
    </source>
</evidence>
<reference evidence="12" key="1">
    <citation type="journal article" date="2022" name="Int. J. Syst. Evol. Microbiol.">
        <title>Prevotella lacticifex sp. nov., isolated from the rumen of cows.</title>
        <authorList>
            <person name="Shinkai T."/>
            <person name="Ikeyama N."/>
            <person name="Kumagai M."/>
            <person name="Ohmori H."/>
            <person name="Sakamoto M."/>
            <person name="Ohkuma M."/>
            <person name="Mitsumori M."/>
        </authorList>
    </citation>
    <scope>NUCLEOTIDE SEQUENCE</scope>
    <source>
        <strain evidence="12">R5076</strain>
    </source>
</reference>
<dbReference type="Pfam" id="PF00254">
    <property type="entry name" value="FKBP_C"/>
    <property type="match status" value="1"/>
</dbReference>
<name>A0A9R1CBH5_9BACT</name>
<dbReference type="AlphaFoldDB" id="A0A9R1CBH5"/>
<dbReference type="GeneID" id="72466399"/>
<dbReference type="InterPro" id="IPR046357">
    <property type="entry name" value="PPIase_dom_sf"/>
</dbReference>
<evidence type="ECO:0000313" key="12">
    <source>
        <dbReference type="EMBL" id="GJG59558.1"/>
    </source>
</evidence>
<comment type="caution">
    <text evidence="12">The sequence shown here is derived from an EMBL/GenBank/DDBJ whole genome shotgun (WGS) entry which is preliminary data.</text>
</comment>
<evidence type="ECO:0000256" key="4">
    <source>
        <dbReference type="ARBA" id="ARBA00022490"/>
    </source>
</evidence>
<organism evidence="12 13">
    <name type="scientific">Prevotella lacticifex</name>
    <dbReference type="NCBI Taxonomy" id="2854755"/>
    <lineage>
        <taxon>Bacteria</taxon>
        <taxon>Pseudomonadati</taxon>
        <taxon>Bacteroidota</taxon>
        <taxon>Bacteroidia</taxon>
        <taxon>Bacteroidales</taxon>
        <taxon>Prevotellaceae</taxon>
        <taxon>Prevotella</taxon>
    </lineage>
</organism>
<dbReference type="EMBL" id="BPUB01000002">
    <property type="protein sequence ID" value="GJG59558.1"/>
    <property type="molecule type" value="Genomic_DNA"/>
</dbReference>
<comment type="catalytic activity">
    <reaction evidence="1 9 10">
        <text>[protein]-peptidylproline (omega=180) = [protein]-peptidylproline (omega=0)</text>
        <dbReference type="Rhea" id="RHEA:16237"/>
        <dbReference type="Rhea" id="RHEA-COMP:10747"/>
        <dbReference type="Rhea" id="RHEA-COMP:10748"/>
        <dbReference type="ChEBI" id="CHEBI:83833"/>
        <dbReference type="ChEBI" id="CHEBI:83834"/>
        <dbReference type="EC" id="5.2.1.8"/>
    </reaction>
</comment>
<dbReference type="GO" id="GO:0003755">
    <property type="term" value="F:peptidyl-prolyl cis-trans isomerase activity"/>
    <property type="evidence" value="ECO:0007669"/>
    <property type="project" value="UniProtKB-UniRule"/>
</dbReference>
<feature type="domain" description="PPIase FKBP-type" evidence="11">
    <location>
        <begin position="6"/>
        <end position="80"/>
    </location>
</feature>
<dbReference type="InterPro" id="IPR001179">
    <property type="entry name" value="PPIase_FKBP_dom"/>
</dbReference>
<dbReference type="Proteomes" id="UP000825483">
    <property type="component" value="Unassembled WGS sequence"/>
</dbReference>
<dbReference type="Gene3D" id="3.10.50.40">
    <property type="match status" value="1"/>
</dbReference>
<comment type="subcellular location">
    <subcellularLocation>
        <location evidence="2">Cytoplasm</location>
    </subcellularLocation>
</comment>